<protein>
    <submittedName>
        <fullName evidence="1">Uncharacterized protein</fullName>
    </submittedName>
</protein>
<dbReference type="Proteomes" id="UP000772618">
    <property type="component" value="Unassembled WGS sequence"/>
</dbReference>
<accession>A0ABS5VWI9</accession>
<comment type="caution">
    <text evidence="1">The sequence shown here is derived from an EMBL/GenBank/DDBJ whole genome shotgun (WGS) entry which is preliminary data.</text>
</comment>
<gene>
    <name evidence="1" type="ORF">KK060_21040</name>
</gene>
<dbReference type="EMBL" id="JAHESD010000068">
    <property type="protein sequence ID" value="MBT1705790.1"/>
    <property type="molecule type" value="Genomic_DNA"/>
</dbReference>
<keyword evidence="2" id="KW-1185">Reference proteome</keyword>
<reference evidence="1 2" key="1">
    <citation type="submission" date="2021-05" db="EMBL/GenBank/DDBJ databases">
        <title>A Polyphasic approach of four new species of the genus Ohtaekwangia: Ohtaekwangia histidinii sp. nov., Ohtaekwangia cretensis sp. nov., Ohtaekwangia indiensis sp. nov., Ohtaekwangia reichenbachii sp. nov. from diverse environment.</title>
        <authorList>
            <person name="Octaviana S."/>
        </authorList>
    </citation>
    <scope>NUCLEOTIDE SEQUENCE [LARGE SCALE GENOMIC DNA]</scope>
    <source>
        <strain evidence="1 2">PWU20</strain>
    </source>
</reference>
<organism evidence="1 2">
    <name type="scientific">Chryseosolibacter indicus</name>
    <dbReference type="NCBI Taxonomy" id="2782351"/>
    <lineage>
        <taxon>Bacteria</taxon>
        <taxon>Pseudomonadati</taxon>
        <taxon>Bacteroidota</taxon>
        <taxon>Cytophagia</taxon>
        <taxon>Cytophagales</taxon>
        <taxon>Chryseotaleaceae</taxon>
        <taxon>Chryseosolibacter</taxon>
    </lineage>
</organism>
<evidence type="ECO:0000313" key="2">
    <source>
        <dbReference type="Proteomes" id="UP000772618"/>
    </source>
</evidence>
<proteinExistence type="predicted"/>
<evidence type="ECO:0000313" key="1">
    <source>
        <dbReference type="EMBL" id="MBT1705790.1"/>
    </source>
</evidence>
<dbReference type="RefSeq" id="WP_254155935.1">
    <property type="nucleotide sequence ID" value="NZ_JAHESD010000068.1"/>
</dbReference>
<name>A0ABS5VWI9_9BACT</name>
<sequence length="70" mass="8233">MEVFSEENKECLVRYGFQRVLHNPCIIREFKSKPRKNRYLDGSATSGPNTFYLLIQHVTATFRSNTIGWH</sequence>